<organism evidence="1 2">
    <name type="scientific">Pseudonocardia oceani</name>
    <dbReference type="NCBI Taxonomy" id="2792013"/>
    <lineage>
        <taxon>Bacteria</taxon>
        <taxon>Bacillati</taxon>
        <taxon>Actinomycetota</taxon>
        <taxon>Actinomycetes</taxon>
        <taxon>Pseudonocardiales</taxon>
        <taxon>Pseudonocardiaceae</taxon>
        <taxon>Pseudonocardia</taxon>
    </lineage>
</organism>
<reference evidence="1 2" key="1">
    <citation type="submission" date="2020-11" db="EMBL/GenBank/DDBJ databases">
        <title>Pseudonocardia abyssalis sp. nov. and Pseudonocardia oceani sp. nov., description and phylogenomic analysis of two novel actinomycetes isolated from the deep Southern Ocean.</title>
        <authorList>
            <person name="Parra J."/>
        </authorList>
    </citation>
    <scope>NUCLEOTIDE SEQUENCE [LARGE SCALE GENOMIC DNA]</scope>
    <source>
        <strain evidence="2">KRD185</strain>
    </source>
</reference>
<gene>
    <name evidence="1" type="ORF">I4I82_28180</name>
</gene>
<dbReference type="Proteomes" id="UP000694300">
    <property type="component" value="Unassembled WGS sequence"/>
</dbReference>
<dbReference type="RefSeq" id="WP_218592528.1">
    <property type="nucleotide sequence ID" value="NZ_JADQDE010000179.1"/>
</dbReference>
<dbReference type="EMBL" id="JADQDF010000001">
    <property type="protein sequence ID" value="MBW0131531.1"/>
    <property type="molecule type" value="Genomic_DNA"/>
</dbReference>
<keyword evidence="2" id="KW-1185">Reference proteome</keyword>
<comment type="caution">
    <text evidence="1">The sequence shown here is derived from an EMBL/GenBank/DDBJ whole genome shotgun (WGS) entry which is preliminary data.</text>
</comment>
<evidence type="ECO:0000313" key="1">
    <source>
        <dbReference type="EMBL" id="MBW0131531.1"/>
    </source>
</evidence>
<accession>A0ABS6UHY8</accession>
<sequence length="49" mass="5070">MWEHAVADGEAMLTVRPFADAPDRDALTAAAARYGPLLGAGMVRVAVTG</sequence>
<proteinExistence type="predicted"/>
<protein>
    <submittedName>
        <fullName evidence="1">Uncharacterized protein</fullName>
    </submittedName>
</protein>
<evidence type="ECO:0000313" key="2">
    <source>
        <dbReference type="Proteomes" id="UP000694300"/>
    </source>
</evidence>
<name>A0ABS6UHY8_9PSEU</name>